<evidence type="ECO:0000256" key="1">
    <source>
        <dbReference type="ARBA" id="ARBA00007970"/>
    </source>
</evidence>
<dbReference type="InterPro" id="IPR015421">
    <property type="entry name" value="PyrdxlP-dep_Trfase_major"/>
</dbReference>
<keyword evidence="4" id="KW-0663">Pyridoxal phosphate</keyword>
<dbReference type="PANTHER" id="PTHR43643">
    <property type="entry name" value="HISTIDINOL-PHOSPHATE AMINOTRANSFERASE 2"/>
    <property type="match status" value="1"/>
</dbReference>
<feature type="domain" description="Aminotransferase class I/classII large" evidence="5">
    <location>
        <begin position="7"/>
        <end position="313"/>
    </location>
</feature>
<dbReference type="CDD" id="cd00609">
    <property type="entry name" value="AAT_like"/>
    <property type="match status" value="1"/>
</dbReference>
<evidence type="ECO:0000256" key="2">
    <source>
        <dbReference type="ARBA" id="ARBA00022576"/>
    </source>
</evidence>
<keyword evidence="2 6" id="KW-0032">Aminotransferase</keyword>
<proteinExistence type="inferred from homology"/>
<name>A0A9X4SR13_9PAST</name>
<evidence type="ECO:0000259" key="5">
    <source>
        <dbReference type="Pfam" id="PF00155"/>
    </source>
</evidence>
<evidence type="ECO:0000256" key="3">
    <source>
        <dbReference type="ARBA" id="ARBA00022679"/>
    </source>
</evidence>
<dbReference type="EMBL" id="LWID01000001">
    <property type="protein sequence ID" value="MDG6895991.1"/>
    <property type="molecule type" value="Genomic_DNA"/>
</dbReference>
<evidence type="ECO:0000313" key="6">
    <source>
        <dbReference type="EMBL" id="MDG6895991.1"/>
    </source>
</evidence>
<gene>
    <name evidence="6" type="ORF">A6A20_10260</name>
</gene>
<dbReference type="Gene3D" id="3.90.1150.10">
    <property type="entry name" value="Aspartate Aminotransferase, domain 1"/>
    <property type="match status" value="1"/>
</dbReference>
<keyword evidence="3" id="KW-0808">Transferase</keyword>
<dbReference type="PANTHER" id="PTHR43643:SF3">
    <property type="entry name" value="HISTIDINOL-PHOSPHATE AMINOTRANSFERASE"/>
    <property type="match status" value="1"/>
</dbReference>
<evidence type="ECO:0000313" key="7">
    <source>
        <dbReference type="Proteomes" id="UP001155500"/>
    </source>
</evidence>
<protein>
    <submittedName>
        <fullName evidence="6">Aspartate aminotransferase</fullName>
    </submittedName>
</protein>
<organism evidence="6 7">
    <name type="scientific">Volucribacter amazonae</name>
    <dbReference type="NCBI Taxonomy" id="256731"/>
    <lineage>
        <taxon>Bacteria</taxon>
        <taxon>Pseudomonadati</taxon>
        <taxon>Pseudomonadota</taxon>
        <taxon>Gammaproteobacteria</taxon>
        <taxon>Pasteurellales</taxon>
        <taxon>Pasteurellaceae</taxon>
        <taxon>Volucribacter</taxon>
    </lineage>
</organism>
<dbReference type="InterPro" id="IPR015422">
    <property type="entry name" value="PyrdxlP-dep_Trfase_small"/>
</dbReference>
<dbReference type="Pfam" id="PF00155">
    <property type="entry name" value="Aminotran_1_2"/>
    <property type="match status" value="1"/>
</dbReference>
<dbReference type="GO" id="GO:0008483">
    <property type="term" value="F:transaminase activity"/>
    <property type="evidence" value="ECO:0007669"/>
    <property type="project" value="UniProtKB-KW"/>
</dbReference>
<dbReference type="AlphaFoldDB" id="A0A9X4SR13"/>
<reference evidence="6" key="1">
    <citation type="submission" date="2016-03" db="EMBL/GenBank/DDBJ databases">
        <title>Co-evolution between Pasteurellaceae and their hosts.</title>
        <authorList>
            <person name="Hansen M.J."/>
            <person name="Bojesen A.M."/>
            <person name="Planet P."/>
        </authorList>
    </citation>
    <scope>NUCLEOTIDE SEQUENCE</scope>
    <source>
        <strain evidence="6">146/S8/89</strain>
    </source>
</reference>
<sequence length="328" mass="36843">MSPKAQQAAISVISGANRYGDEYAETLRTLVAQYHNVKEDYILFSAGSSDAIRLTIAAHATADTQFVVPELTYGDGEDFAKAYNLKIAKIKSNPQDWSIDLKGMQEAVAKYQGPSIVYLVNPNNPTSTVINSNEIESWINSKPKDTLFILDEAYAEYVNNPNYRSVDHLIAKGADNVVLLKTFSKIHAMAGMRVGYAVAAPDKIKHLQDYLEFDALAISSPSIKAATASMQDKDFLAYSKKSNDSAREIYLNTLQELDIEYLPSETNFVFHKIKGNIEEFRQRMLEENIKVGRPFPPANDWCRVSVGTTDEMIYVSNKLREFRQKGWI</sequence>
<dbReference type="GO" id="GO:0030170">
    <property type="term" value="F:pyridoxal phosphate binding"/>
    <property type="evidence" value="ECO:0007669"/>
    <property type="project" value="InterPro"/>
</dbReference>
<dbReference type="Gene3D" id="3.40.640.10">
    <property type="entry name" value="Type I PLP-dependent aspartate aminotransferase-like (Major domain)"/>
    <property type="match status" value="1"/>
</dbReference>
<dbReference type="SUPFAM" id="SSF53383">
    <property type="entry name" value="PLP-dependent transferases"/>
    <property type="match status" value="1"/>
</dbReference>
<keyword evidence="7" id="KW-1185">Reference proteome</keyword>
<dbReference type="InterPro" id="IPR015424">
    <property type="entry name" value="PyrdxlP-dep_Trfase"/>
</dbReference>
<accession>A0A9X4SR13</accession>
<dbReference type="InterPro" id="IPR050106">
    <property type="entry name" value="HistidinolP_aminotransfase"/>
</dbReference>
<evidence type="ECO:0000256" key="4">
    <source>
        <dbReference type="ARBA" id="ARBA00022898"/>
    </source>
</evidence>
<comment type="caution">
    <text evidence="6">The sequence shown here is derived from an EMBL/GenBank/DDBJ whole genome shotgun (WGS) entry which is preliminary data.</text>
</comment>
<dbReference type="Proteomes" id="UP001155500">
    <property type="component" value="Unassembled WGS sequence"/>
</dbReference>
<comment type="similarity">
    <text evidence="1">Belongs to the class-II pyridoxal-phosphate-dependent aminotransferase family. Histidinol-phosphate aminotransferase subfamily.</text>
</comment>
<dbReference type="InterPro" id="IPR004839">
    <property type="entry name" value="Aminotransferase_I/II_large"/>
</dbReference>